<dbReference type="GO" id="GO:0005634">
    <property type="term" value="C:nucleus"/>
    <property type="evidence" value="ECO:0007669"/>
    <property type="project" value="UniProtKB-SubCell"/>
</dbReference>
<keyword evidence="3" id="KW-0539">Nucleus</keyword>
<feature type="compositionally biased region" description="Polar residues" evidence="4">
    <location>
        <begin position="163"/>
        <end position="180"/>
    </location>
</feature>
<evidence type="ECO:0000259" key="5">
    <source>
        <dbReference type="PROSITE" id="PS00036"/>
    </source>
</evidence>
<evidence type="ECO:0000256" key="4">
    <source>
        <dbReference type="SAM" id="MobiDB-lite"/>
    </source>
</evidence>
<feature type="compositionally biased region" description="Basic and acidic residues" evidence="4">
    <location>
        <begin position="216"/>
        <end position="229"/>
    </location>
</feature>
<dbReference type="GO" id="GO:0003700">
    <property type="term" value="F:DNA-binding transcription factor activity"/>
    <property type="evidence" value="ECO:0007669"/>
    <property type="project" value="InterPro"/>
</dbReference>
<dbReference type="CDD" id="cd14707">
    <property type="entry name" value="bZIP_plant_BZIP46"/>
    <property type="match status" value="1"/>
</dbReference>
<dbReference type="InterPro" id="IPR043452">
    <property type="entry name" value="BZIP46-like"/>
</dbReference>
<sequence length="413" mass="45295">MLSPTDCEGTSYNNKTKSLRKVSSSISSKSSSTSSSPSIFSPSNNLHCQAQQKAATMEEVWKDISLASLHDHTSTDQELSMTPRLHNISHHHRHHHHNNNSPNFILQDFLARPFNKDPPTRMVSIIRDTTPFGSPVPPPATVLSLNSGPGFDFLENSDHPQRPDSQLQSNPISNISSFTSPFEGLDSSPGLPSFCKKRTQESDGSSGDRRHKRMIKNRESAARSRARKQESPFLFKDSFSYMRTQTNWRTKLNTIFGRGSSATKKAHPTKNINSPILRTGVDVSVLLIFTLCFFTLISQYYLPIGAGGGKSIDVFARKGAALANTVVLGKNKCLGGVNLGNNIVMLDSAPASCTVKNDGTFCSETKQLAYQFEQLCTALSLSRVHLYSTSLSFLIINSHSAPALSLLLVFSSS</sequence>
<dbReference type="InterPro" id="IPR004827">
    <property type="entry name" value="bZIP"/>
</dbReference>
<dbReference type="PROSITE" id="PS00036">
    <property type="entry name" value="BZIP_BASIC"/>
    <property type="match status" value="1"/>
</dbReference>
<comment type="caution">
    <text evidence="6">The sequence shown here is derived from an EMBL/GenBank/DDBJ whole genome shotgun (WGS) entry which is preliminary data.</text>
</comment>
<dbReference type="OrthoDB" id="644067at2759"/>
<dbReference type="Proteomes" id="UP000886885">
    <property type="component" value="Chromosome 5A"/>
</dbReference>
<evidence type="ECO:0000256" key="1">
    <source>
        <dbReference type="ARBA" id="ARBA00004123"/>
    </source>
</evidence>
<evidence type="ECO:0000256" key="2">
    <source>
        <dbReference type="ARBA" id="ARBA00023125"/>
    </source>
</evidence>
<dbReference type="AlphaFoldDB" id="A0A8X7ZWS1"/>
<dbReference type="GO" id="GO:0003677">
    <property type="term" value="F:DNA binding"/>
    <property type="evidence" value="ECO:0007669"/>
    <property type="project" value="UniProtKB-KW"/>
</dbReference>
<keyword evidence="7" id="KW-1185">Reference proteome</keyword>
<accession>A0A8X7ZWS1</accession>
<evidence type="ECO:0000313" key="7">
    <source>
        <dbReference type="Proteomes" id="UP000886885"/>
    </source>
</evidence>
<keyword evidence="2" id="KW-0238">DNA-binding</keyword>
<protein>
    <recommendedName>
        <fullName evidence="5">BZIP domain-containing protein</fullName>
    </recommendedName>
</protein>
<comment type="subcellular location">
    <subcellularLocation>
        <location evidence="1">Nucleus</location>
    </subcellularLocation>
</comment>
<feature type="region of interest" description="Disordered" evidence="4">
    <location>
        <begin position="128"/>
        <end position="229"/>
    </location>
</feature>
<gene>
    <name evidence="6" type="ORF">POTOM_019156</name>
</gene>
<feature type="domain" description="BZIP" evidence="5">
    <location>
        <begin position="212"/>
        <end position="227"/>
    </location>
</feature>
<organism evidence="6 7">
    <name type="scientific">Populus tomentosa</name>
    <name type="common">Chinese white poplar</name>
    <dbReference type="NCBI Taxonomy" id="118781"/>
    <lineage>
        <taxon>Eukaryota</taxon>
        <taxon>Viridiplantae</taxon>
        <taxon>Streptophyta</taxon>
        <taxon>Embryophyta</taxon>
        <taxon>Tracheophyta</taxon>
        <taxon>Spermatophyta</taxon>
        <taxon>Magnoliopsida</taxon>
        <taxon>eudicotyledons</taxon>
        <taxon>Gunneridae</taxon>
        <taxon>Pentapetalae</taxon>
        <taxon>rosids</taxon>
        <taxon>fabids</taxon>
        <taxon>Malpighiales</taxon>
        <taxon>Salicaceae</taxon>
        <taxon>Saliceae</taxon>
        <taxon>Populus</taxon>
    </lineage>
</organism>
<dbReference type="EMBL" id="JAAWWB010000009">
    <property type="protein sequence ID" value="KAG6775667.1"/>
    <property type="molecule type" value="Genomic_DNA"/>
</dbReference>
<dbReference type="PANTHER" id="PTHR22952:SF433">
    <property type="entry name" value="PROTEIN FD"/>
    <property type="match status" value="1"/>
</dbReference>
<feature type="compositionally biased region" description="Low complexity" evidence="4">
    <location>
        <begin position="23"/>
        <end position="43"/>
    </location>
</feature>
<name>A0A8X7ZWS1_POPTO</name>
<proteinExistence type="predicted"/>
<evidence type="ECO:0000256" key="3">
    <source>
        <dbReference type="ARBA" id="ARBA00023242"/>
    </source>
</evidence>
<dbReference type="PANTHER" id="PTHR22952">
    <property type="entry name" value="CAMP-RESPONSE ELEMENT BINDING PROTEIN-RELATED"/>
    <property type="match status" value="1"/>
</dbReference>
<evidence type="ECO:0000313" key="6">
    <source>
        <dbReference type="EMBL" id="KAG6775667.1"/>
    </source>
</evidence>
<dbReference type="GO" id="GO:0045893">
    <property type="term" value="P:positive regulation of DNA-templated transcription"/>
    <property type="evidence" value="ECO:0007669"/>
    <property type="project" value="InterPro"/>
</dbReference>
<reference evidence="6" key="1">
    <citation type="journal article" date="2020" name="bioRxiv">
        <title>Hybrid origin of Populus tomentosa Carr. identified through genome sequencing and phylogenomic analysis.</title>
        <authorList>
            <person name="An X."/>
            <person name="Gao K."/>
            <person name="Chen Z."/>
            <person name="Li J."/>
            <person name="Yang X."/>
            <person name="Yang X."/>
            <person name="Zhou J."/>
            <person name="Guo T."/>
            <person name="Zhao T."/>
            <person name="Huang S."/>
            <person name="Miao D."/>
            <person name="Khan W.U."/>
            <person name="Rao P."/>
            <person name="Ye M."/>
            <person name="Lei B."/>
            <person name="Liao W."/>
            <person name="Wang J."/>
            <person name="Ji L."/>
            <person name="Li Y."/>
            <person name="Guo B."/>
            <person name="Mustafa N.S."/>
            <person name="Li S."/>
            <person name="Yun Q."/>
            <person name="Keller S.R."/>
            <person name="Mao J."/>
            <person name="Zhang R."/>
            <person name="Strauss S.H."/>
        </authorList>
    </citation>
    <scope>NUCLEOTIDE SEQUENCE</scope>
    <source>
        <strain evidence="6">GM15</strain>
        <tissue evidence="6">Leaf</tissue>
    </source>
</reference>
<feature type="region of interest" description="Disordered" evidence="4">
    <location>
        <begin position="1"/>
        <end position="43"/>
    </location>
</feature>